<keyword evidence="4" id="KW-0548">Nucleotidyltransferase</keyword>
<dbReference type="InterPro" id="IPR029494">
    <property type="entry name" value="DarT"/>
</dbReference>
<gene>
    <name evidence="8" type="ORF">B7C42_08264</name>
</gene>
<organism evidence="8 9">
    <name type="scientific">Nocardia cerradoensis</name>
    <dbReference type="NCBI Taxonomy" id="85688"/>
    <lineage>
        <taxon>Bacteria</taxon>
        <taxon>Bacillati</taxon>
        <taxon>Actinomycetota</taxon>
        <taxon>Actinomycetes</taxon>
        <taxon>Mycobacteriales</taxon>
        <taxon>Nocardiaceae</taxon>
        <taxon>Nocardia</taxon>
    </lineage>
</organism>
<comment type="caution">
    <text evidence="8">The sequence shown here is derived from an EMBL/GenBank/DDBJ whole genome shotgun (WGS) entry which is preliminary data.</text>
</comment>
<proteinExistence type="inferred from homology"/>
<accession>A0A231GSV8</accession>
<dbReference type="EMBL" id="NGAF01000095">
    <property type="protein sequence ID" value="OXR39668.1"/>
    <property type="molecule type" value="Genomic_DNA"/>
</dbReference>
<reference evidence="8 9" key="1">
    <citation type="submission" date="2017-07" db="EMBL/GenBank/DDBJ databases">
        <title>First draft Genome Sequence of Nocardia cerradoensis isolated from human infection.</title>
        <authorList>
            <person name="Carrasco G."/>
        </authorList>
    </citation>
    <scope>NUCLEOTIDE SEQUENCE [LARGE SCALE GENOMIC DNA]</scope>
    <source>
        <strain evidence="8 9">CNM20130759</strain>
    </source>
</reference>
<dbReference type="GO" id="GO:0016779">
    <property type="term" value="F:nucleotidyltransferase activity"/>
    <property type="evidence" value="ECO:0007669"/>
    <property type="project" value="UniProtKB-KW"/>
</dbReference>
<dbReference type="GO" id="GO:0016757">
    <property type="term" value="F:glycosyltransferase activity"/>
    <property type="evidence" value="ECO:0007669"/>
    <property type="project" value="UniProtKB-KW"/>
</dbReference>
<evidence type="ECO:0000259" key="7">
    <source>
        <dbReference type="PROSITE" id="PS52018"/>
    </source>
</evidence>
<evidence type="ECO:0000313" key="8">
    <source>
        <dbReference type="EMBL" id="OXR39668.1"/>
    </source>
</evidence>
<protein>
    <recommendedName>
        <fullName evidence="7">DarT domain-containing protein</fullName>
    </recommendedName>
</protein>
<evidence type="ECO:0000256" key="6">
    <source>
        <dbReference type="PROSITE-ProRule" id="PRU01362"/>
    </source>
</evidence>
<keyword evidence="3" id="KW-0808">Transferase</keyword>
<evidence type="ECO:0000256" key="4">
    <source>
        <dbReference type="ARBA" id="ARBA00022695"/>
    </source>
</evidence>
<dbReference type="Pfam" id="PF14487">
    <property type="entry name" value="DarT"/>
    <property type="match status" value="1"/>
</dbReference>
<keyword evidence="1 6" id="KW-1277">Toxin-antitoxin system</keyword>
<keyword evidence="2" id="KW-0328">Glycosyltransferase</keyword>
<evidence type="ECO:0000256" key="1">
    <source>
        <dbReference type="ARBA" id="ARBA00022649"/>
    </source>
</evidence>
<comment type="similarity">
    <text evidence="6">Belongs to the DarT ADP-ribosyltransferase family.</text>
</comment>
<evidence type="ECO:0000256" key="2">
    <source>
        <dbReference type="ARBA" id="ARBA00022676"/>
    </source>
</evidence>
<sequence>MLYAIHKGNVAGHGPDCSRIVYLSTTVGELRRRGLAVLGTDRHALMDYAHFTDDDAELTTYVDWPLMRRRIWRSEADDPDRGERRQAELLVHRHVPWDSIAFIAAKTAATVAEVQAMVESARVSTRLLVRPDWYF</sequence>
<comment type="caution">
    <text evidence="6">Lacks conserved residue(s) required for the propagation of feature annotation.</text>
</comment>
<dbReference type="AlphaFoldDB" id="A0A231GSV8"/>
<dbReference type="PROSITE" id="PS52018">
    <property type="entry name" value="DART"/>
    <property type="match status" value="1"/>
</dbReference>
<evidence type="ECO:0000256" key="3">
    <source>
        <dbReference type="ARBA" id="ARBA00022679"/>
    </source>
</evidence>
<evidence type="ECO:0000256" key="5">
    <source>
        <dbReference type="ARBA" id="ARBA00023125"/>
    </source>
</evidence>
<name>A0A231GSV8_9NOCA</name>
<dbReference type="Proteomes" id="UP000215506">
    <property type="component" value="Unassembled WGS sequence"/>
</dbReference>
<dbReference type="GO" id="GO:0003677">
    <property type="term" value="F:DNA binding"/>
    <property type="evidence" value="ECO:0007669"/>
    <property type="project" value="UniProtKB-UniRule"/>
</dbReference>
<evidence type="ECO:0000313" key="9">
    <source>
        <dbReference type="Proteomes" id="UP000215506"/>
    </source>
</evidence>
<keyword evidence="9" id="KW-1185">Reference proteome</keyword>
<feature type="domain" description="DarT" evidence="7">
    <location>
        <begin position="1"/>
        <end position="135"/>
    </location>
</feature>
<keyword evidence="5 6" id="KW-0238">DNA-binding</keyword>